<sequence>MNTSSIDAYKEHTWKNEYFERHVLSQPRVVCAKSKVAELCGLHMKVYFHEYAHQSHARSLEVPPTVGIQDEEKEMWPRSIINNGASLLTFDPRTGFCDYRILGKAYVVVDGGDYPLSNHQVWGLQDLISEARDIYHCDPEHKDRGMKELLRFAKDYRQQNYGPLTIYKVRDVPWNVTDPSDNLSVKTVYVPEDHIHHHHQIQDTGDTSFSRHLDHSYGKYGRVRLAGQPGEEELLETGKGKPNDAHKGRRIPKLFTARHVLDW</sequence>
<proteinExistence type="predicted"/>
<reference evidence="1" key="1">
    <citation type="journal article" date="2021" name="Sci. Rep.">
        <title>Diploid genomic architecture of Nitzschia inconspicua, an elite biomass production diatom.</title>
        <authorList>
            <person name="Oliver A."/>
            <person name="Podell S."/>
            <person name="Pinowska A."/>
            <person name="Traller J.C."/>
            <person name="Smith S.R."/>
            <person name="McClure R."/>
            <person name="Beliaev A."/>
            <person name="Bohutskyi P."/>
            <person name="Hill E.A."/>
            <person name="Rabines A."/>
            <person name="Zheng H."/>
            <person name="Allen L.Z."/>
            <person name="Kuo A."/>
            <person name="Grigoriev I.V."/>
            <person name="Allen A.E."/>
            <person name="Hazlebeck D."/>
            <person name="Allen E.E."/>
        </authorList>
    </citation>
    <scope>NUCLEOTIDE SEQUENCE</scope>
    <source>
        <strain evidence="1">Hildebrandi</strain>
    </source>
</reference>
<reference evidence="1" key="2">
    <citation type="submission" date="2021-04" db="EMBL/GenBank/DDBJ databases">
        <authorList>
            <person name="Podell S."/>
        </authorList>
    </citation>
    <scope>NUCLEOTIDE SEQUENCE</scope>
    <source>
        <strain evidence="1">Hildebrandi</strain>
    </source>
</reference>
<organism evidence="1 2">
    <name type="scientific">Nitzschia inconspicua</name>
    <dbReference type="NCBI Taxonomy" id="303405"/>
    <lineage>
        <taxon>Eukaryota</taxon>
        <taxon>Sar</taxon>
        <taxon>Stramenopiles</taxon>
        <taxon>Ochrophyta</taxon>
        <taxon>Bacillariophyta</taxon>
        <taxon>Bacillariophyceae</taxon>
        <taxon>Bacillariophycidae</taxon>
        <taxon>Bacillariales</taxon>
        <taxon>Bacillariaceae</taxon>
        <taxon>Nitzschia</taxon>
    </lineage>
</organism>
<comment type="caution">
    <text evidence="1">The sequence shown here is derived from an EMBL/GenBank/DDBJ whole genome shotgun (WGS) entry which is preliminary data.</text>
</comment>
<evidence type="ECO:0000313" key="1">
    <source>
        <dbReference type="EMBL" id="KAG7345631.1"/>
    </source>
</evidence>
<evidence type="ECO:0000313" key="2">
    <source>
        <dbReference type="Proteomes" id="UP000693970"/>
    </source>
</evidence>
<dbReference type="AlphaFoldDB" id="A0A9K3KLN1"/>
<protein>
    <submittedName>
        <fullName evidence="1">Uncharacterized protein</fullName>
    </submittedName>
</protein>
<dbReference type="Proteomes" id="UP000693970">
    <property type="component" value="Unassembled WGS sequence"/>
</dbReference>
<name>A0A9K3KLN1_9STRA</name>
<accession>A0A9K3KLN1</accession>
<dbReference type="EMBL" id="JAGRRH010000022">
    <property type="protein sequence ID" value="KAG7345631.1"/>
    <property type="molecule type" value="Genomic_DNA"/>
</dbReference>
<dbReference type="OrthoDB" id="56377at2759"/>
<gene>
    <name evidence="1" type="ORF">IV203_033162</name>
</gene>
<keyword evidence="2" id="KW-1185">Reference proteome</keyword>